<reference evidence="1 2" key="1">
    <citation type="journal article" date="2022" name="Nat. Genet.">
        <title>Improved pea reference genome and pan-genome highlight genomic features and evolutionary characteristics.</title>
        <authorList>
            <person name="Yang T."/>
            <person name="Liu R."/>
            <person name="Luo Y."/>
            <person name="Hu S."/>
            <person name="Wang D."/>
            <person name="Wang C."/>
            <person name="Pandey M.K."/>
            <person name="Ge S."/>
            <person name="Xu Q."/>
            <person name="Li N."/>
            <person name="Li G."/>
            <person name="Huang Y."/>
            <person name="Saxena R.K."/>
            <person name="Ji Y."/>
            <person name="Li M."/>
            <person name="Yan X."/>
            <person name="He Y."/>
            <person name="Liu Y."/>
            <person name="Wang X."/>
            <person name="Xiang C."/>
            <person name="Varshney R.K."/>
            <person name="Ding H."/>
            <person name="Gao S."/>
            <person name="Zong X."/>
        </authorList>
    </citation>
    <scope>NUCLEOTIDE SEQUENCE [LARGE SCALE GENOMIC DNA]</scope>
    <source>
        <strain evidence="1 2">cv. Zhongwan 6</strain>
    </source>
</reference>
<accession>A0A9D5B294</accession>
<dbReference type="Proteomes" id="UP001058974">
    <property type="component" value="Chromosome 2"/>
</dbReference>
<name>A0A9D5B294_PEA</name>
<dbReference type="EMBL" id="JAMSHJ010000002">
    <property type="protein sequence ID" value="KAI5432802.1"/>
    <property type="molecule type" value="Genomic_DNA"/>
</dbReference>
<organism evidence="1 2">
    <name type="scientific">Pisum sativum</name>
    <name type="common">Garden pea</name>
    <name type="synonym">Lathyrus oleraceus</name>
    <dbReference type="NCBI Taxonomy" id="3888"/>
    <lineage>
        <taxon>Eukaryota</taxon>
        <taxon>Viridiplantae</taxon>
        <taxon>Streptophyta</taxon>
        <taxon>Embryophyta</taxon>
        <taxon>Tracheophyta</taxon>
        <taxon>Spermatophyta</taxon>
        <taxon>Magnoliopsida</taxon>
        <taxon>eudicotyledons</taxon>
        <taxon>Gunneridae</taxon>
        <taxon>Pentapetalae</taxon>
        <taxon>rosids</taxon>
        <taxon>fabids</taxon>
        <taxon>Fabales</taxon>
        <taxon>Fabaceae</taxon>
        <taxon>Papilionoideae</taxon>
        <taxon>50 kb inversion clade</taxon>
        <taxon>NPAAA clade</taxon>
        <taxon>Hologalegina</taxon>
        <taxon>IRL clade</taxon>
        <taxon>Fabeae</taxon>
        <taxon>Lathyrus</taxon>
    </lineage>
</organism>
<dbReference type="AlphaFoldDB" id="A0A9D5B294"/>
<protein>
    <submittedName>
        <fullName evidence="1">Uncharacterized protein</fullName>
    </submittedName>
</protein>
<dbReference type="Gramene" id="Psat02G0020200-T1">
    <property type="protein sequence ID" value="KAI5432802.1"/>
    <property type="gene ID" value="KIW84_020202"/>
</dbReference>
<evidence type="ECO:0000313" key="1">
    <source>
        <dbReference type="EMBL" id="KAI5432802.1"/>
    </source>
</evidence>
<dbReference type="PANTHER" id="PTHR33116:SF78">
    <property type="entry name" value="OS12G0587133 PROTEIN"/>
    <property type="match status" value="1"/>
</dbReference>
<dbReference type="PANTHER" id="PTHR33116">
    <property type="entry name" value="REVERSE TRANSCRIPTASE ZINC-BINDING DOMAIN-CONTAINING PROTEIN-RELATED-RELATED"/>
    <property type="match status" value="1"/>
</dbReference>
<evidence type="ECO:0000313" key="2">
    <source>
        <dbReference type="Proteomes" id="UP001058974"/>
    </source>
</evidence>
<sequence>MNLSIGGKVVMINSFLNVLPIFSLSFYKAPIIILKEIVRIRSCFLWGGGVGDKRVHWVSWKSIFRQREKGGMEIKDITMFNKSLLFKWKWIFLSENKALWKGIVEHRYSLSSLPLKVFCNDEAVDFKTGSKWWRDLSSLCFDKVSCSDPFVDNLSCSLGNGSDLSFWYCKWLVESPLKEVFLNLFEYSVDPNEKDELILLLRNVEPVIEEEDSFIWPLSVSRSFSVGSCYVLLMHVSQLRGFDGDSLRALEDLWRTKVPSKVQFFCGSYS</sequence>
<proteinExistence type="predicted"/>
<comment type="caution">
    <text evidence="1">The sequence shown here is derived from an EMBL/GenBank/DDBJ whole genome shotgun (WGS) entry which is preliminary data.</text>
</comment>
<keyword evidence="2" id="KW-1185">Reference proteome</keyword>
<gene>
    <name evidence="1" type="ORF">KIW84_020202</name>
</gene>